<dbReference type="GO" id="GO:0030246">
    <property type="term" value="F:carbohydrate binding"/>
    <property type="evidence" value="ECO:0007669"/>
    <property type="project" value="UniProtKB-KW"/>
</dbReference>
<dbReference type="AlphaFoldDB" id="A0A495JEB9"/>
<reference evidence="3 4" key="1">
    <citation type="submission" date="2018-10" db="EMBL/GenBank/DDBJ databases">
        <title>Sequencing the genomes of 1000 actinobacteria strains.</title>
        <authorList>
            <person name="Klenk H.-P."/>
        </authorList>
    </citation>
    <scope>NUCLEOTIDE SEQUENCE [LARGE SCALE GENOMIC DNA]</scope>
    <source>
        <strain evidence="3 4">DSM 45175</strain>
    </source>
</reference>
<dbReference type="SUPFAM" id="SSF50370">
    <property type="entry name" value="Ricin B-like lectins"/>
    <property type="match status" value="1"/>
</dbReference>
<dbReference type="Gene3D" id="2.80.10.50">
    <property type="match status" value="3"/>
</dbReference>
<evidence type="ECO:0000313" key="3">
    <source>
        <dbReference type="EMBL" id="RKR87237.1"/>
    </source>
</evidence>
<protein>
    <submittedName>
        <fullName evidence="3">Ricin-type beta-trefoil lectin protein</fullName>
    </submittedName>
</protein>
<dbReference type="Pfam" id="PF00652">
    <property type="entry name" value="Ricin_B_lectin"/>
    <property type="match status" value="1"/>
</dbReference>
<evidence type="ECO:0000313" key="4">
    <source>
        <dbReference type="Proteomes" id="UP000277671"/>
    </source>
</evidence>
<evidence type="ECO:0000256" key="1">
    <source>
        <dbReference type="SAM" id="SignalP"/>
    </source>
</evidence>
<dbReference type="InterPro" id="IPR035992">
    <property type="entry name" value="Ricin_B-like_lectins"/>
</dbReference>
<name>A0A495JEB9_9ACTN</name>
<sequence>MSRLVSRGLTALAMAGAAVATSLVAASPAQAASYYNVVNYKSGLCMSVSGGGSTANGAHVIQWGCNDGWEQVWRWSGDRLINGKSGKCLSLDNGGSTANGTHAIQWTCNDGPEQDWYPSGGYLVNGKSGKVLSVDNGGSTAEGAHVIQWGSNGGSEQGWAFYLKYEEV</sequence>
<dbReference type="CDD" id="cd00161">
    <property type="entry name" value="beta-trefoil_Ricin-like"/>
    <property type="match status" value="1"/>
</dbReference>
<keyword evidence="4" id="KW-1185">Reference proteome</keyword>
<dbReference type="InterPro" id="IPR000772">
    <property type="entry name" value="Ricin_B_lectin"/>
</dbReference>
<organism evidence="3 4">
    <name type="scientific">Micromonospora pisi</name>
    <dbReference type="NCBI Taxonomy" id="589240"/>
    <lineage>
        <taxon>Bacteria</taxon>
        <taxon>Bacillati</taxon>
        <taxon>Actinomycetota</taxon>
        <taxon>Actinomycetes</taxon>
        <taxon>Micromonosporales</taxon>
        <taxon>Micromonosporaceae</taxon>
        <taxon>Micromonospora</taxon>
    </lineage>
</organism>
<dbReference type="OrthoDB" id="5381276at2"/>
<comment type="caution">
    <text evidence="3">The sequence shown here is derived from an EMBL/GenBank/DDBJ whole genome shotgun (WGS) entry which is preliminary data.</text>
</comment>
<dbReference type="Proteomes" id="UP000277671">
    <property type="component" value="Unassembled WGS sequence"/>
</dbReference>
<gene>
    <name evidence="3" type="ORF">BDK92_1511</name>
</gene>
<accession>A0A495JEB9</accession>
<dbReference type="EMBL" id="RBKT01000001">
    <property type="protein sequence ID" value="RKR87237.1"/>
    <property type="molecule type" value="Genomic_DNA"/>
</dbReference>
<proteinExistence type="predicted"/>
<evidence type="ECO:0000259" key="2">
    <source>
        <dbReference type="SMART" id="SM00458"/>
    </source>
</evidence>
<feature type="signal peptide" evidence="1">
    <location>
        <begin position="1"/>
        <end position="31"/>
    </location>
</feature>
<dbReference type="SMART" id="SM00458">
    <property type="entry name" value="RICIN"/>
    <property type="match status" value="1"/>
</dbReference>
<feature type="chain" id="PRO_5019729015" evidence="1">
    <location>
        <begin position="32"/>
        <end position="168"/>
    </location>
</feature>
<feature type="domain" description="Ricin B lectin" evidence="2">
    <location>
        <begin position="32"/>
        <end position="162"/>
    </location>
</feature>
<keyword evidence="1" id="KW-0732">Signal</keyword>
<dbReference type="PROSITE" id="PS50231">
    <property type="entry name" value="RICIN_B_LECTIN"/>
    <property type="match status" value="1"/>
</dbReference>
<keyword evidence="3" id="KW-0430">Lectin</keyword>